<name>A0AAV3QR31_LITER</name>
<dbReference type="EMBL" id="BAABME010005371">
    <property type="protein sequence ID" value="GAA0165422.1"/>
    <property type="molecule type" value="Genomic_DNA"/>
</dbReference>
<keyword evidence="2" id="KW-1185">Reference proteome</keyword>
<sequence length="296" mass="34173">MDVFNELMSYNSRHADFVFHLKFKSLGITNICFADDLFIVCGATIKTMQIVNASLKEFEVMSSLKPNLDKNTVYVAGIGDSETLKLSRILGISMGNLPLRYLGIPLITKQLSYADCRPLIDGIRGKIEVWGMLISVMLEDWCLLILSFLENRIVGVCNAPSWHTGLVSWSNVNPSRKEVGLGIKGLRSWNKTCMALHMWDIYSLKESLWLKWILTYKHKGRCFWSLTQRSIDSWSWRQLIKYSKDVRRFVCSSVGNERSTNFWHDDWHKRGVLAELFTGKAKKKLRIPEEVNVWLK</sequence>
<keyword evidence="1" id="KW-0695">RNA-directed DNA polymerase</keyword>
<evidence type="ECO:0000313" key="2">
    <source>
        <dbReference type="Proteomes" id="UP001454036"/>
    </source>
</evidence>
<dbReference type="GO" id="GO:0003964">
    <property type="term" value="F:RNA-directed DNA polymerase activity"/>
    <property type="evidence" value="ECO:0007669"/>
    <property type="project" value="UniProtKB-KW"/>
</dbReference>
<proteinExistence type="predicted"/>
<dbReference type="PANTHER" id="PTHR33116">
    <property type="entry name" value="REVERSE TRANSCRIPTASE ZINC-BINDING DOMAIN-CONTAINING PROTEIN-RELATED-RELATED"/>
    <property type="match status" value="1"/>
</dbReference>
<keyword evidence="1" id="KW-0808">Transferase</keyword>
<gene>
    <name evidence="1" type="ORF">LIER_20829</name>
</gene>
<dbReference type="Proteomes" id="UP001454036">
    <property type="component" value="Unassembled WGS sequence"/>
</dbReference>
<dbReference type="PANTHER" id="PTHR33116:SF76">
    <property type="entry name" value="DUF4283 DOMAIN-CONTAINING PROTEIN"/>
    <property type="match status" value="1"/>
</dbReference>
<protein>
    <submittedName>
        <fullName evidence="1">Reverse transcriptase</fullName>
    </submittedName>
</protein>
<evidence type="ECO:0000313" key="1">
    <source>
        <dbReference type="EMBL" id="GAA0165422.1"/>
    </source>
</evidence>
<reference evidence="1 2" key="1">
    <citation type="submission" date="2024-01" db="EMBL/GenBank/DDBJ databases">
        <title>The complete chloroplast genome sequence of Lithospermum erythrorhizon: insights into the phylogenetic relationship among Boraginaceae species and the maternal lineages of purple gromwells.</title>
        <authorList>
            <person name="Okada T."/>
            <person name="Watanabe K."/>
        </authorList>
    </citation>
    <scope>NUCLEOTIDE SEQUENCE [LARGE SCALE GENOMIC DNA]</scope>
</reference>
<comment type="caution">
    <text evidence="1">The sequence shown here is derived from an EMBL/GenBank/DDBJ whole genome shotgun (WGS) entry which is preliminary data.</text>
</comment>
<accession>A0AAV3QR31</accession>
<dbReference type="AlphaFoldDB" id="A0AAV3QR31"/>
<keyword evidence="1" id="KW-0548">Nucleotidyltransferase</keyword>
<organism evidence="1 2">
    <name type="scientific">Lithospermum erythrorhizon</name>
    <name type="common">Purple gromwell</name>
    <name type="synonym">Lithospermum officinale var. erythrorhizon</name>
    <dbReference type="NCBI Taxonomy" id="34254"/>
    <lineage>
        <taxon>Eukaryota</taxon>
        <taxon>Viridiplantae</taxon>
        <taxon>Streptophyta</taxon>
        <taxon>Embryophyta</taxon>
        <taxon>Tracheophyta</taxon>
        <taxon>Spermatophyta</taxon>
        <taxon>Magnoliopsida</taxon>
        <taxon>eudicotyledons</taxon>
        <taxon>Gunneridae</taxon>
        <taxon>Pentapetalae</taxon>
        <taxon>asterids</taxon>
        <taxon>lamiids</taxon>
        <taxon>Boraginales</taxon>
        <taxon>Boraginaceae</taxon>
        <taxon>Boraginoideae</taxon>
        <taxon>Lithospermeae</taxon>
        <taxon>Lithospermum</taxon>
    </lineage>
</organism>